<dbReference type="RefSeq" id="WP_165327476.1">
    <property type="nucleotide sequence ID" value="NZ_CP049109.1"/>
</dbReference>
<dbReference type="Proteomes" id="UP000501568">
    <property type="component" value="Chromosome"/>
</dbReference>
<dbReference type="AlphaFoldDB" id="A0A6G6Y6D0"/>
<evidence type="ECO:0000313" key="2">
    <source>
        <dbReference type="Proteomes" id="UP000501568"/>
    </source>
</evidence>
<protein>
    <recommendedName>
        <fullName evidence="3">DUF3618 domain-containing protein</fullName>
    </recommendedName>
</protein>
<reference evidence="1 2" key="1">
    <citation type="submission" date="2020-02" db="EMBL/GenBank/DDBJ databases">
        <authorList>
            <person name="Zheng R.K."/>
            <person name="Sun C.M."/>
        </authorList>
    </citation>
    <scope>NUCLEOTIDE SEQUENCE [LARGE SCALE GENOMIC DNA]</scope>
    <source>
        <strain evidence="2">zrk23</strain>
    </source>
</reference>
<name>A0A6G6Y6D0_9SPHN</name>
<dbReference type="EMBL" id="CP049109">
    <property type="protein sequence ID" value="QIG80470.1"/>
    <property type="molecule type" value="Genomic_DNA"/>
</dbReference>
<dbReference type="KEGG" id="spzr:G5C33_12225"/>
<proteinExistence type="predicted"/>
<organism evidence="1 2">
    <name type="scientific">Stakelama tenebrarum</name>
    <dbReference type="NCBI Taxonomy" id="2711215"/>
    <lineage>
        <taxon>Bacteria</taxon>
        <taxon>Pseudomonadati</taxon>
        <taxon>Pseudomonadota</taxon>
        <taxon>Alphaproteobacteria</taxon>
        <taxon>Sphingomonadales</taxon>
        <taxon>Sphingomonadaceae</taxon>
        <taxon>Stakelama</taxon>
    </lineage>
</organism>
<sequence>MTEHRGEIVLAEERSRNARQQFMATLGTVKNRLSPGTIAQDAMESAADGAKSLVRRRPLAVAAAAGALGLLLSRRLIRRKVAQRKIEHATGDDTSR</sequence>
<accession>A0A6G6Y6D0</accession>
<keyword evidence="2" id="KW-1185">Reference proteome</keyword>
<evidence type="ECO:0000313" key="1">
    <source>
        <dbReference type="EMBL" id="QIG80470.1"/>
    </source>
</evidence>
<evidence type="ECO:0008006" key="3">
    <source>
        <dbReference type="Google" id="ProtNLM"/>
    </source>
</evidence>
<gene>
    <name evidence="1" type="ORF">G5C33_12225</name>
</gene>